<protein>
    <submittedName>
        <fullName evidence="4">Saccharopine dehydrogenase</fullName>
    </submittedName>
</protein>
<dbReference type="eggNOG" id="COG1748">
    <property type="taxonomic scope" value="Bacteria"/>
</dbReference>
<dbReference type="InterPro" id="IPR051168">
    <property type="entry name" value="AASS"/>
</dbReference>
<keyword evidence="1" id="KW-0560">Oxidoreductase</keyword>
<dbReference type="GO" id="GO:0016491">
    <property type="term" value="F:oxidoreductase activity"/>
    <property type="evidence" value="ECO:0007669"/>
    <property type="project" value="UniProtKB-KW"/>
</dbReference>
<dbReference type="Pfam" id="PF16653">
    <property type="entry name" value="Sacchrp_dh_C"/>
    <property type="match status" value="1"/>
</dbReference>
<feature type="domain" description="Saccharopine dehydrogenase-like C-terminal" evidence="3">
    <location>
        <begin position="141"/>
        <end position="384"/>
    </location>
</feature>
<accession>A0A0S6WBA0</accession>
<evidence type="ECO:0000256" key="1">
    <source>
        <dbReference type="ARBA" id="ARBA00023002"/>
    </source>
</evidence>
<keyword evidence="5" id="KW-1185">Reference proteome</keyword>
<organism evidence="4">
    <name type="scientific">Vecturithrix granuli</name>
    <dbReference type="NCBI Taxonomy" id="1499967"/>
    <lineage>
        <taxon>Bacteria</taxon>
        <taxon>Candidatus Moduliflexota</taxon>
        <taxon>Candidatus Vecturitrichia</taxon>
        <taxon>Candidatus Vecturitrichales</taxon>
        <taxon>Candidatus Vecturitrichaceae</taxon>
        <taxon>Candidatus Vecturithrix</taxon>
    </lineage>
</organism>
<dbReference type="Gene3D" id="3.30.360.10">
    <property type="entry name" value="Dihydrodipicolinate Reductase, domain 2"/>
    <property type="match status" value="1"/>
</dbReference>
<dbReference type="InterPro" id="IPR036291">
    <property type="entry name" value="NAD(P)-bd_dom_sf"/>
</dbReference>
<gene>
    <name evidence="4" type="ORF">U27_01773</name>
</gene>
<dbReference type="InterPro" id="IPR032095">
    <property type="entry name" value="Sacchrp_dh-like_C"/>
</dbReference>
<evidence type="ECO:0000313" key="4">
    <source>
        <dbReference type="EMBL" id="GAK54942.1"/>
    </source>
</evidence>
<dbReference type="EMBL" id="DF820463">
    <property type="protein sequence ID" value="GAK54942.1"/>
    <property type="molecule type" value="Genomic_DNA"/>
</dbReference>
<dbReference type="Pfam" id="PF03435">
    <property type="entry name" value="Sacchrp_dh_NADP"/>
    <property type="match status" value="1"/>
</dbReference>
<dbReference type="InterPro" id="IPR005097">
    <property type="entry name" value="Sacchrp_dh_NADP-bd"/>
</dbReference>
<feature type="domain" description="Saccharopine dehydrogenase NADP binding" evidence="2">
    <location>
        <begin position="6"/>
        <end position="137"/>
    </location>
</feature>
<evidence type="ECO:0000313" key="5">
    <source>
        <dbReference type="Proteomes" id="UP000030661"/>
    </source>
</evidence>
<dbReference type="SUPFAM" id="SSF55347">
    <property type="entry name" value="Glyceraldehyde-3-phosphate dehydrogenase-like, C-terminal domain"/>
    <property type="match status" value="1"/>
</dbReference>
<dbReference type="Gene3D" id="3.40.50.720">
    <property type="entry name" value="NAD(P)-binding Rossmann-like Domain"/>
    <property type="match status" value="1"/>
</dbReference>
<evidence type="ECO:0000259" key="3">
    <source>
        <dbReference type="Pfam" id="PF16653"/>
    </source>
</evidence>
<dbReference type="HOGENOM" id="CLU_032858_3_0_0"/>
<name>A0A0S6WBA0_VECG1</name>
<dbReference type="STRING" id="1499967.U27_01773"/>
<dbReference type="SUPFAM" id="SSF51735">
    <property type="entry name" value="NAD(P)-binding Rossmann-fold domains"/>
    <property type="match status" value="1"/>
</dbReference>
<dbReference type="PANTHER" id="PTHR11133:SF22">
    <property type="entry name" value="ALPHA-AMINOADIPIC SEMIALDEHYDE SYNTHASE, MITOCHONDRIAL"/>
    <property type="match status" value="1"/>
</dbReference>
<dbReference type="Proteomes" id="UP000030661">
    <property type="component" value="Unassembled WGS sequence"/>
</dbReference>
<proteinExistence type="predicted"/>
<reference evidence="4" key="1">
    <citation type="journal article" date="2015" name="PeerJ">
        <title>First genomic representation of candidate bacterial phylum KSB3 points to enhanced environmental sensing as a trigger of wastewater bulking.</title>
        <authorList>
            <person name="Sekiguchi Y."/>
            <person name="Ohashi A."/>
            <person name="Parks D.H."/>
            <person name="Yamauchi T."/>
            <person name="Tyson G.W."/>
            <person name="Hugenholtz P."/>
        </authorList>
    </citation>
    <scope>NUCLEOTIDE SEQUENCE [LARGE SCALE GENOMIC DNA]</scope>
</reference>
<dbReference type="PANTHER" id="PTHR11133">
    <property type="entry name" value="SACCHAROPINE DEHYDROGENASE"/>
    <property type="match status" value="1"/>
</dbReference>
<dbReference type="AlphaFoldDB" id="A0A0S6WBA0"/>
<evidence type="ECO:0000259" key="2">
    <source>
        <dbReference type="Pfam" id="PF03435"/>
    </source>
</evidence>
<sequence length="409" mass="45172">MSTEKIVLLGLGMQGKAVLDDLVKNTDVDQIVVADNSPDLKAYLRRYSSERVFGSSIDATNEVELSALIRDADVVIESLPGTFALPVGRLAAKLGVNLVSSMYYINPGEQNPENIGRMQAEVKEIDRQAKAKGCTILTEFGMDPGIDLVMGAKALSDVEEVHEFYSYGAGFPAAEASNNPLKYKFTWSIIGLLRSYLRPAKIISQGKVIEIPAQEVFVPENRHILELEEIGGPLESYPNGNSAHYAELFGIKNSVKEMARYTCRWPGHCAFWEIMAKSGFLNPEPITVGNVPVAPIEFVAALLNSQPQFHLAEHEQDLTLLRIDVRGIAQGKRTRIVYQLIDRRDLETGFTSMQRTVGFTMSLGAQLILQGKLPHAGLLSPIDVPYSLVAQGLKKHNMSITRQELSWND</sequence>